<dbReference type="VEuPathDB" id="FungiDB:Bcin01g11400"/>
<dbReference type="GeneID" id="5429826"/>
<evidence type="ECO:0000256" key="1">
    <source>
        <dbReference type="SAM" id="MobiDB-lite"/>
    </source>
</evidence>
<dbReference type="AlphaFoldDB" id="A0A384J7V6"/>
<keyword evidence="3" id="KW-1185">Reference proteome</keyword>
<organism evidence="2 3">
    <name type="scientific">Botryotinia fuckeliana (strain B05.10)</name>
    <name type="common">Noble rot fungus</name>
    <name type="synonym">Botrytis cinerea</name>
    <dbReference type="NCBI Taxonomy" id="332648"/>
    <lineage>
        <taxon>Eukaryota</taxon>
        <taxon>Fungi</taxon>
        <taxon>Dikarya</taxon>
        <taxon>Ascomycota</taxon>
        <taxon>Pezizomycotina</taxon>
        <taxon>Leotiomycetes</taxon>
        <taxon>Helotiales</taxon>
        <taxon>Sclerotiniaceae</taxon>
        <taxon>Botrytis</taxon>
    </lineage>
</organism>
<dbReference type="OrthoDB" id="3547942at2759"/>
<feature type="compositionally biased region" description="Gly residues" evidence="1">
    <location>
        <begin position="263"/>
        <end position="272"/>
    </location>
</feature>
<sequence length="335" mass="37095">MNIINHEGRVVPLAPVHTILICPTADYKAPNYICYDYICQYCPKGDQGAQILYYPQEAVGSHQIGPRVYTRFYHDHRYQVYATNEHEMPPQHSKAKICHFWCQHEIDTSPPLQRTWYYVPWSDPIPGVLQDDGNISFTDPVSGHTIIDSFPTPAGFRPYREGDTPFDTNWKTKPSSPSLQLVTTFNTPNIDIGSSRSRSSESSALIPTPRSEYNILGAHRLPTSPQITAEPISQTEVDQIRRGGAVLAPELTESERAPTRAIYGGGVGTGRRGGGEGGRRTEPSIPRVIASGTGRGKGINNSSINVPNGPRGGWNSRGYSRGRGGRATKIWNWHN</sequence>
<reference evidence="2 3" key="3">
    <citation type="journal article" date="2017" name="Mol. Plant Pathol.">
        <title>A gapless genome sequence of the fungus Botrytis cinerea.</title>
        <authorList>
            <person name="Van Kan J.A."/>
            <person name="Stassen J.H."/>
            <person name="Mosbach A."/>
            <person name="Van Der Lee T.A."/>
            <person name="Faino L."/>
            <person name="Farmer A.D."/>
            <person name="Papasotiriou D.G."/>
            <person name="Zhou S."/>
            <person name="Seidl M.F."/>
            <person name="Cottam E."/>
            <person name="Edel D."/>
            <person name="Hahn M."/>
            <person name="Schwartz D.C."/>
            <person name="Dietrich R.A."/>
            <person name="Widdison S."/>
            <person name="Scalliet G."/>
        </authorList>
    </citation>
    <scope>NUCLEOTIDE SEQUENCE [LARGE SCALE GENOMIC DNA]</scope>
    <source>
        <strain evidence="2 3">B05.10</strain>
    </source>
</reference>
<name>A0A384J7V6_BOTFB</name>
<proteinExistence type="predicted"/>
<dbReference type="KEGG" id="bfu:BCIN_01g11400"/>
<gene>
    <name evidence="2" type="ORF">BCIN_01g11400</name>
</gene>
<reference evidence="2 3" key="2">
    <citation type="journal article" date="2012" name="Eukaryot. Cell">
        <title>Genome update of Botrytis cinerea strains B05.10 and T4.</title>
        <authorList>
            <person name="Staats M."/>
            <person name="van Kan J.A."/>
        </authorList>
    </citation>
    <scope>NUCLEOTIDE SEQUENCE [LARGE SCALE GENOMIC DNA]</scope>
    <source>
        <strain evidence="2 3">B05.10</strain>
    </source>
</reference>
<evidence type="ECO:0000313" key="3">
    <source>
        <dbReference type="Proteomes" id="UP000001798"/>
    </source>
</evidence>
<feature type="compositionally biased region" description="Basic and acidic residues" evidence="1">
    <location>
        <begin position="273"/>
        <end position="282"/>
    </location>
</feature>
<dbReference type="RefSeq" id="XP_024546757.1">
    <property type="nucleotide sequence ID" value="XM_024690987.1"/>
</dbReference>
<accession>A0A384J7V6</accession>
<reference evidence="2 3" key="1">
    <citation type="journal article" date="2011" name="PLoS Genet.">
        <title>Genomic analysis of the necrotrophic fungal pathogens Sclerotinia sclerotiorum and Botrytis cinerea.</title>
        <authorList>
            <person name="Amselem J."/>
            <person name="Cuomo C.A."/>
            <person name="van Kan J.A."/>
            <person name="Viaud M."/>
            <person name="Benito E.P."/>
            <person name="Couloux A."/>
            <person name="Coutinho P.M."/>
            <person name="de Vries R.P."/>
            <person name="Dyer P.S."/>
            <person name="Fillinger S."/>
            <person name="Fournier E."/>
            <person name="Gout L."/>
            <person name="Hahn M."/>
            <person name="Kohn L."/>
            <person name="Lapalu N."/>
            <person name="Plummer K.M."/>
            <person name="Pradier J.M."/>
            <person name="Quevillon E."/>
            <person name="Sharon A."/>
            <person name="Simon A."/>
            <person name="ten Have A."/>
            <person name="Tudzynski B."/>
            <person name="Tudzynski P."/>
            <person name="Wincker P."/>
            <person name="Andrew M."/>
            <person name="Anthouard V."/>
            <person name="Beever R.E."/>
            <person name="Beffa R."/>
            <person name="Benoit I."/>
            <person name="Bouzid O."/>
            <person name="Brault B."/>
            <person name="Chen Z."/>
            <person name="Choquer M."/>
            <person name="Collemare J."/>
            <person name="Cotton P."/>
            <person name="Danchin E.G."/>
            <person name="Da Silva C."/>
            <person name="Gautier A."/>
            <person name="Giraud C."/>
            <person name="Giraud T."/>
            <person name="Gonzalez C."/>
            <person name="Grossetete S."/>
            <person name="Guldener U."/>
            <person name="Henrissat B."/>
            <person name="Howlett B.J."/>
            <person name="Kodira C."/>
            <person name="Kretschmer M."/>
            <person name="Lappartient A."/>
            <person name="Leroch M."/>
            <person name="Levis C."/>
            <person name="Mauceli E."/>
            <person name="Neuveglise C."/>
            <person name="Oeser B."/>
            <person name="Pearson M."/>
            <person name="Poulain J."/>
            <person name="Poussereau N."/>
            <person name="Quesneville H."/>
            <person name="Rascle C."/>
            <person name="Schumacher J."/>
            <person name="Segurens B."/>
            <person name="Sexton A."/>
            <person name="Silva E."/>
            <person name="Sirven C."/>
            <person name="Soanes D.M."/>
            <person name="Talbot N.J."/>
            <person name="Templeton M."/>
            <person name="Yandava C."/>
            <person name="Yarden O."/>
            <person name="Zeng Q."/>
            <person name="Rollins J.A."/>
            <person name="Lebrun M.H."/>
            <person name="Dickman M."/>
        </authorList>
    </citation>
    <scope>NUCLEOTIDE SEQUENCE [LARGE SCALE GENOMIC DNA]</scope>
    <source>
        <strain evidence="2 3">B05.10</strain>
    </source>
</reference>
<feature type="region of interest" description="Disordered" evidence="1">
    <location>
        <begin position="261"/>
        <end position="327"/>
    </location>
</feature>
<evidence type="ECO:0000313" key="2">
    <source>
        <dbReference type="EMBL" id="ATZ46570.1"/>
    </source>
</evidence>
<dbReference type="EMBL" id="CP009805">
    <property type="protein sequence ID" value="ATZ46570.1"/>
    <property type="molecule type" value="Genomic_DNA"/>
</dbReference>
<dbReference type="Proteomes" id="UP000001798">
    <property type="component" value="Chromosome 1"/>
</dbReference>
<protein>
    <submittedName>
        <fullName evidence="2">Uncharacterized protein</fullName>
    </submittedName>
</protein>